<dbReference type="Gene3D" id="3.40.50.300">
    <property type="entry name" value="P-loop containing nucleotide triphosphate hydrolases"/>
    <property type="match status" value="1"/>
</dbReference>
<protein>
    <recommendedName>
        <fullName evidence="3">HPr kinase</fullName>
    </recommendedName>
</protein>
<comment type="caution">
    <text evidence="1">The sequence shown here is derived from an EMBL/GenBank/DDBJ whole genome shotgun (WGS) entry which is preliminary data.</text>
</comment>
<keyword evidence="2" id="KW-1185">Reference proteome</keyword>
<dbReference type="Proteomes" id="UP001526426">
    <property type="component" value="Unassembled WGS sequence"/>
</dbReference>
<dbReference type="EMBL" id="JAIHOM010000023">
    <property type="protein sequence ID" value="MCW6035889.1"/>
    <property type="molecule type" value="Genomic_DNA"/>
</dbReference>
<sequence length="335" mass="37852">MIHYQVYGLELCSDAPIPGVAPVTSTLPPENLIPVSWGQPLPQRLNHLAPWYVSPTRDLAGLPLLRVWRSSPQESLSPNFYHFRYSEGVDFLVQCRPTWQIWTTWQPPLTLEDAATYLLGPILGFILRLKGLICLHASAVAIGNQAIAFLGSSGAGKSTTAAAFAQQGYPILADDVVVLTPHQPQFLVQPAYPRLRLWSESVQHLYGSPEHLPRIVPSHPTWHKQYLDLTQPGYQFQPNPLPLKAIYHLQPRSDQDHAPYLTSASLRDHLITLVTNTYTNYLLDKPQRQQEFILLHELLKMTLVKKITPHKHPERLPQLLELILADLANLAQKNQ</sequence>
<evidence type="ECO:0008006" key="3">
    <source>
        <dbReference type="Google" id="ProtNLM"/>
    </source>
</evidence>
<proteinExistence type="predicted"/>
<dbReference type="InterPro" id="IPR027417">
    <property type="entry name" value="P-loop_NTPase"/>
</dbReference>
<dbReference type="SUPFAM" id="SSF53795">
    <property type="entry name" value="PEP carboxykinase-like"/>
    <property type="match status" value="1"/>
</dbReference>
<reference evidence="1 2" key="1">
    <citation type="submission" date="2021-08" db="EMBL/GenBank/DDBJ databases">
        <title>Draft genome sequence of Spirulina subsalsa with high tolerance to salinity and hype-accumulation of phycocyanin.</title>
        <authorList>
            <person name="Pei H."/>
            <person name="Jiang L."/>
        </authorList>
    </citation>
    <scope>NUCLEOTIDE SEQUENCE [LARGE SCALE GENOMIC DNA]</scope>
    <source>
        <strain evidence="1 2">FACHB-351</strain>
    </source>
</reference>
<organism evidence="1 2">
    <name type="scientific">Spirulina subsalsa FACHB-351</name>
    <dbReference type="NCBI Taxonomy" id="234711"/>
    <lineage>
        <taxon>Bacteria</taxon>
        <taxon>Bacillati</taxon>
        <taxon>Cyanobacteriota</taxon>
        <taxon>Cyanophyceae</taxon>
        <taxon>Spirulinales</taxon>
        <taxon>Spirulinaceae</taxon>
        <taxon>Spirulina</taxon>
    </lineage>
</organism>
<name>A0ABT3L458_9CYAN</name>
<gene>
    <name evidence="1" type="ORF">K4A83_06335</name>
</gene>
<evidence type="ECO:0000313" key="2">
    <source>
        <dbReference type="Proteomes" id="UP001526426"/>
    </source>
</evidence>
<evidence type="ECO:0000313" key="1">
    <source>
        <dbReference type="EMBL" id="MCW6035889.1"/>
    </source>
</evidence>
<accession>A0ABT3L458</accession>